<sequence>MSFLERKNLYRIELTEVCYYPPISRFSVPMPSFESVKKNGNWGSIPSGTKGWVIEKYGKKYFRPDENQEGIDLFTPADQPIVLIPYSKISGHYKKISEKE</sequence>
<reference evidence="1" key="1">
    <citation type="submission" date="2020-12" db="EMBL/GenBank/DDBJ databases">
        <title>Clostridium thailandense sp. nov., a novel acetogenic bacterium isolated from peat land soil in Thailand.</title>
        <authorList>
            <person name="Chaikitkaew S."/>
            <person name="Birkeland N.K."/>
        </authorList>
    </citation>
    <scope>NUCLEOTIDE SEQUENCE</scope>
    <source>
        <strain evidence="1">DSM 17425</strain>
    </source>
</reference>
<comment type="caution">
    <text evidence="1">The sequence shown here is derived from an EMBL/GenBank/DDBJ whole genome shotgun (WGS) entry which is preliminary data.</text>
</comment>
<dbReference type="RefSeq" id="WP_211143894.1">
    <property type="nucleotide sequence ID" value="NZ_JAEEGB010000026.1"/>
</dbReference>
<dbReference type="AlphaFoldDB" id="A0A934I0I7"/>
<gene>
    <name evidence="1" type="ORF">I6U51_17755</name>
</gene>
<name>A0A934I0I7_9CLOT</name>
<proteinExistence type="predicted"/>
<keyword evidence="2" id="KW-1185">Reference proteome</keyword>
<evidence type="ECO:0000313" key="2">
    <source>
        <dbReference type="Proteomes" id="UP000622687"/>
    </source>
</evidence>
<dbReference type="Proteomes" id="UP000622687">
    <property type="component" value="Unassembled WGS sequence"/>
</dbReference>
<dbReference type="EMBL" id="JAEEGB010000026">
    <property type="protein sequence ID" value="MBI6874522.1"/>
    <property type="molecule type" value="Genomic_DNA"/>
</dbReference>
<protein>
    <submittedName>
        <fullName evidence="1">Uncharacterized protein</fullName>
    </submittedName>
</protein>
<accession>A0A934I0I7</accession>
<evidence type="ECO:0000313" key="1">
    <source>
        <dbReference type="EMBL" id="MBI6874522.1"/>
    </source>
</evidence>
<organism evidence="1 2">
    <name type="scientific">Clostridium aciditolerans</name>
    <dbReference type="NCBI Taxonomy" id="339861"/>
    <lineage>
        <taxon>Bacteria</taxon>
        <taxon>Bacillati</taxon>
        <taxon>Bacillota</taxon>
        <taxon>Clostridia</taxon>
        <taxon>Eubacteriales</taxon>
        <taxon>Clostridiaceae</taxon>
        <taxon>Clostridium</taxon>
    </lineage>
</organism>